<dbReference type="Pfam" id="PF12796">
    <property type="entry name" value="Ank_2"/>
    <property type="match status" value="1"/>
</dbReference>
<organism evidence="6 7">
    <name type="scientific">Aldrovandia affinis</name>
    <dbReference type="NCBI Taxonomy" id="143900"/>
    <lineage>
        <taxon>Eukaryota</taxon>
        <taxon>Metazoa</taxon>
        <taxon>Chordata</taxon>
        <taxon>Craniata</taxon>
        <taxon>Vertebrata</taxon>
        <taxon>Euteleostomi</taxon>
        <taxon>Actinopterygii</taxon>
        <taxon>Neopterygii</taxon>
        <taxon>Teleostei</taxon>
        <taxon>Notacanthiformes</taxon>
        <taxon>Halosauridae</taxon>
        <taxon>Aldrovandia</taxon>
    </lineage>
</organism>
<accession>A0AAD7RRH9</accession>
<proteinExistence type="predicted"/>
<keyword evidence="7" id="KW-1185">Reference proteome</keyword>
<feature type="repeat" description="ANK" evidence="3">
    <location>
        <begin position="69"/>
        <end position="101"/>
    </location>
</feature>
<feature type="compositionally biased region" description="Basic residues" evidence="4">
    <location>
        <begin position="135"/>
        <end position="149"/>
    </location>
</feature>
<keyword evidence="1" id="KW-0677">Repeat</keyword>
<feature type="region of interest" description="Disordered" evidence="4">
    <location>
        <begin position="215"/>
        <end position="244"/>
    </location>
</feature>
<dbReference type="PROSITE" id="PS50297">
    <property type="entry name" value="ANK_REP_REGION"/>
    <property type="match status" value="1"/>
</dbReference>
<feature type="compositionally biased region" description="Polar residues" evidence="4">
    <location>
        <begin position="537"/>
        <end position="555"/>
    </location>
</feature>
<feature type="compositionally biased region" description="Polar residues" evidence="4">
    <location>
        <begin position="478"/>
        <end position="487"/>
    </location>
</feature>
<dbReference type="InterPro" id="IPR002110">
    <property type="entry name" value="Ankyrin_rpt"/>
</dbReference>
<feature type="repeat" description="ANK" evidence="3">
    <location>
        <begin position="36"/>
        <end position="68"/>
    </location>
</feature>
<dbReference type="Proteomes" id="UP001221898">
    <property type="component" value="Unassembled WGS sequence"/>
</dbReference>
<evidence type="ECO:0000256" key="2">
    <source>
        <dbReference type="ARBA" id="ARBA00023043"/>
    </source>
</evidence>
<feature type="compositionally biased region" description="Polar residues" evidence="4">
    <location>
        <begin position="519"/>
        <end position="530"/>
    </location>
</feature>
<gene>
    <name evidence="6" type="ORF">AAFF_G00122840</name>
</gene>
<feature type="region of interest" description="Disordered" evidence="4">
    <location>
        <begin position="386"/>
        <end position="555"/>
    </location>
</feature>
<reference evidence="6" key="1">
    <citation type="journal article" date="2023" name="Science">
        <title>Genome structures resolve the early diversification of teleost fishes.</title>
        <authorList>
            <person name="Parey E."/>
            <person name="Louis A."/>
            <person name="Montfort J."/>
            <person name="Bouchez O."/>
            <person name="Roques C."/>
            <person name="Iampietro C."/>
            <person name="Lluch J."/>
            <person name="Castinel A."/>
            <person name="Donnadieu C."/>
            <person name="Desvignes T."/>
            <person name="Floi Bucao C."/>
            <person name="Jouanno E."/>
            <person name="Wen M."/>
            <person name="Mejri S."/>
            <person name="Dirks R."/>
            <person name="Jansen H."/>
            <person name="Henkel C."/>
            <person name="Chen W.J."/>
            <person name="Zahm M."/>
            <person name="Cabau C."/>
            <person name="Klopp C."/>
            <person name="Thompson A.W."/>
            <person name="Robinson-Rechavi M."/>
            <person name="Braasch I."/>
            <person name="Lecointre G."/>
            <person name="Bobe J."/>
            <person name="Postlethwait J.H."/>
            <person name="Berthelot C."/>
            <person name="Roest Crollius H."/>
            <person name="Guiguen Y."/>
        </authorList>
    </citation>
    <scope>NUCLEOTIDE SEQUENCE</scope>
    <source>
        <strain evidence="6">NC1722</strain>
    </source>
</reference>
<dbReference type="EMBL" id="JAINUG010000186">
    <property type="protein sequence ID" value="KAJ8389078.1"/>
    <property type="molecule type" value="Genomic_DNA"/>
</dbReference>
<feature type="compositionally biased region" description="Pro residues" evidence="4">
    <location>
        <begin position="421"/>
        <end position="436"/>
    </location>
</feature>
<dbReference type="PROSITE" id="PS50088">
    <property type="entry name" value="ANK_REPEAT"/>
    <property type="match status" value="3"/>
</dbReference>
<dbReference type="PANTHER" id="PTHR24166:SF48">
    <property type="entry name" value="PROTEIN VAPYRIN"/>
    <property type="match status" value="1"/>
</dbReference>
<comment type="caution">
    <text evidence="6">The sequence shown here is derived from an EMBL/GenBank/DDBJ whole genome shotgun (WGS) entry which is preliminary data.</text>
</comment>
<evidence type="ECO:0000256" key="1">
    <source>
        <dbReference type="ARBA" id="ARBA00022737"/>
    </source>
</evidence>
<dbReference type="Pfam" id="PF00023">
    <property type="entry name" value="Ank"/>
    <property type="match status" value="1"/>
</dbReference>
<sequence length="555" mass="57912">MYDGSTALILAARLAVEGMVEELITCHADVNAVDELGKSALHWAAAVNNVEATVALLKNGANKDMQDLKEETPLFLAAREGSCEAVKVLLGHFSNREITDHMDRLPRDIAQERMHHDIVQLLDEYNTVRSPPGHSHAHGHAHGHGHGGHHALSPLLCPPGAFMPGLKQPPQGKKSRRVGAKGGVAGLHGAGPKEAAAKSRSRKLTLDMQSSLLESSVTLSPVDSLDSPRGGGGGGGGASNAGYITNPASPALPSPGLFHPSLSVPATPMVRGVLEGGGPFAVSLAQLGELGDGMPLGRGPMTPGVGGGGPPGYVLNAGQLGLSLGMVNPVSVPFDWHRMPPASQCGQQVIGLVHSVGQSAAMQQQQQQQQHSHLQQMFRSAQQPLLQPTSVSAPQSHSPSQLSSIAEQQQQLHGHPMAPWAAPPLPPPSRARPLPPSSSSSSSSRPLPQPAQVQAPPPQAPSSSSAAAGLEDYPTPPSQHSYTSTLDATPKHYIHLPNEHPYLTPSPESPEPWSSPSPQCVSDWSDSTPSPAIAGPAQTQIPHAQESNGKMQVFA</sequence>
<evidence type="ECO:0000313" key="7">
    <source>
        <dbReference type="Proteomes" id="UP001221898"/>
    </source>
</evidence>
<dbReference type="InterPro" id="IPR036770">
    <property type="entry name" value="Ankyrin_rpt-contain_sf"/>
</dbReference>
<dbReference type="Gene3D" id="1.25.40.20">
    <property type="entry name" value="Ankyrin repeat-containing domain"/>
    <property type="match status" value="1"/>
</dbReference>
<protein>
    <recommendedName>
        <fullName evidence="5">Notch C-terminal domain-containing protein</fullName>
    </recommendedName>
</protein>
<name>A0AAD7RRH9_9TELE</name>
<dbReference type="SMART" id="SM00248">
    <property type="entry name" value="ANK"/>
    <property type="match status" value="3"/>
</dbReference>
<dbReference type="InterPro" id="IPR050889">
    <property type="entry name" value="Dendritic_Spine_Reg/Scaffold"/>
</dbReference>
<feature type="compositionally biased region" description="Low complexity" evidence="4">
    <location>
        <begin position="437"/>
        <end position="454"/>
    </location>
</feature>
<feature type="compositionally biased region" description="Gly residues" evidence="4">
    <location>
        <begin position="229"/>
        <end position="239"/>
    </location>
</feature>
<dbReference type="AlphaFoldDB" id="A0AAD7RRH9"/>
<feature type="repeat" description="ANK" evidence="3">
    <location>
        <begin position="3"/>
        <end position="35"/>
    </location>
</feature>
<feature type="domain" description="Notch C-terminal" evidence="5">
    <location>
        <begin position="470"/>
        <end position="533"/>
    </location>
</feature>
<feature type="compositionally biased region" description="Gly residues" evidence="4">
    <location>
        <begin position="180"/>
        <end position="189"/>
    </location>
</feature>
<dbReference type="SUPFAM" id="SSF48403">
    <property type="entry name" value="Ankyrin repeat"/>
    <property type="match status" value="1"/>
</dbReference>
<evidence type="ECO:0000313" key="6">
    <source>
        <dbReference type="EMBL" id="KAJ8389078.1"/>
    </source>
</evidence>
<dbReference type="SMART" id="SM01334">
    <property type="entry name" value="DUF3454"/>
    <property type="match status" value="1"/>
</dbReference>
<keyword evidence="2 3" id="KW-0040">ANK repeat</keyword>
<evidence type="ECO:0000256" key="3">
    <source>
        <dbReference type="PROSITE-ProRule" id="PRU00023"/>
    </source>
</evidence>
<dbReference type="PANTHER" id="PTHR24166">
    <property type="entry name" value="ROLLING PEBBLES, ISOFORM B"/>
    <property type="match status" value="1"/>
</dbReference>
<evidence type="ECO:0000259" key="5">
    <source>
        <dbReference type="SMART" id="SM01334"/>
    </source>
</evidence>
<feature type="compositionally biased region" description="Polar residues" evidence="4">
    <location>
        <begin position="386"/>
        <end position="412"/>
    </location>
</feature>
<dbReference type="InterPro" id="IPR024600">
    <property type="entry name" value="Notch_C"/>
</dbReference>
<evidence type="ECO:0000256" key="4">
    <source>
        <dbReference type="SAM" id="MobiDB-lite"/>
    </source>
</evidence>
<feature type="region of interest" description="Disordered" evidence="4">
    <location>
        <begin position="127"/>
        <end position="202"/>
    </location>
</feature>